<dbReference type="EMBL" id="JAPQKN010000003">
    <property type="protein sequence ID" value="KAJ5166480.1"/>
    <property type="molecule type" value="Genomic_DNA"/>
</dbReference>
<evidence type="ECO:0000259" key="7">
    <source>
        <dbReference type="Pfam" id="PF08244"/>
    </source>
</evidence>
<dbReference type="GO" id="GO:0004575">
    <property type="term" value="F:sucrose alpha-glucosidase activity"/>
    <property type="evidence" value="ECO:0007669"/>
    <property type="project" value="TreeGrafter"/>
</dbReference>
<dbReference type="RefSeq" id="XP_056542941.1">
    <property type="nucleotide sequence ID" value="XM_056687386.1"/>
</dbReference>
<keyword evidence="9" id="KW-1185">Reference proteome</keyword>
<reference evidence="8" key="2">
    <citation type="journal article" date="2023" name="IMA Fungus">
        <title>Comparative genomic study of the Penicillium genus elucidates a diverse pangenome and 15 lateral gene transfer events.</title>
        <authorList>
            <person name="Petersen C."/>
            <person name="Sorensen T."/>
            <person name="Nielsen M.R."/>
            <person name="Sondergaard T.E."/>
            <person name="Sorensen J.L."/>
            <person name="Fitzpatrick D.A."/>
            <person name="Frisvad J.C."/>
            <person name="Nielsen K.L."/>
        </authorList>
    </citation>
    <scope>NUCLEOTIDE SEQUENCE</scope>
    <source>
        <strain evidence="8">IBT 26290</strain>
    </source>
</reference>
<evidence type="ECO:0000313" key="8">
    <source>
        <dbReference type="EMBL" id="KAJ5166480.1"/>
    </source>
</evidence>
<organism evidence="8 9">
    <name type="scientific">Penicillium canariense</name>
    <dbReference type="NCBI Taxonomy" id="189055"/>
    <lineage>
        <taxon>Eukaryota</taxon>
        <taxon>Fungi</taxon>
        <taxon>Dikarya</taxon>
        <taxon>Ascomycota</taxon>
        <taxon>Pezizomycotina</taxon>
        <taxon>Eurotiomycetes</taxon>
        <taxon>Eurotiomycetidae</taxon>
        <taxon>Eurotiales</taxon>
        <taxon>Aspergillaceae</taxon>
        <taxon>Penicillium</taxon>
    </lineage>
</organism>
<dbReference type="InterPro" id="IPR013189">
    <property type="entry name" value="Glyco_hydro_32_C"/>
</dbReference>
<comment type="caution">
    <text evidence="8">The sequence shown here is derived from an EMBL/GenBank/DDBJ whole genome shotgun (WGS) entry which is preliminary data.</text>
</comment>
<dbReference type="InterPro" id="IPR001362">
    <property type="entry name" value="Glyco_hydro_32"/>
</dbReference>
<evidence type="ECO:0000256" key="4">
    <source>
        <dbReference type="ARBA" id="ARBA00023295"/>
    </source>
</evidence>
<evidence type="ECO:0000256" key="1">
    <source>
        <dbReference type="ARBA" id="ARBA00009902"/>
    </source>
</evidence>
<feature type="domain" description="Glycosyl hydrolase family 32 N-terminal" evidence="6">
    <location>
        <begin position="43"/>
        <end position="397"/>
    </location>
</feature>
<keyword evidence="2" id="KW-0732">Signal</keyword>
<comment type="similarity">
    <text evidence="1 5">Belongs to the glycosyl hydrolase 32 family.</text>
</comment>
<evidence type="ECO:0000313" key="9">
    <source>
        <dbReference type="Proteomes" id="UP001149163"/>
    </source>
</evidence>
<dbReference type="SUPFAM" id="SSF75005">
    <property type="entry name" value="Arabinanase/levansucrase/invertase"/>
    <property type="match status" value="1"/>
</dbReference>
<dbReference type="Gene3D" id="2.60.120.560">
    <property type="entry name" value="Exo-inulinase, domain 1"/>
    <property type="match status" value="1"/>
</dbReference>
<dbReference type="FunFam" id="2.115.10.20:FF:000011">
    <property type="entry name" value="Glycosyl hydrolases family 32 superfamily"/>
    <property type="match status" value="1"/>
</dbReference>
<dbReference type="PANTHER" id="PTHR42800">
    <property type="entry name" value="EXOINULINASE INUD (AFU_ORTHOLOGUE AFUA_5G00480)"/>
    <property type="match status" value="1"/>
</dbReference>
<keyword evidence="4 5" id="KW-0326">Glycosidase</keyword>
<proteinExistence type="inferred from homology"/>
<sequence>MLILVGSPDLAGHELRDKHLHTAVEGTGDEKASRIAASKPSFHLTAPNGWMNDPCGLGYDPATGLYHVFFQWNPYGNDWGNMSWGHATSTDLVSWKVSPVPALTPSTEYDHCGIFTGCLRATDVYGNPGALTAMYTSVRHLPLHYTLPYITGCESLSLAVSNDGGKTWERQSCNPVLSGPPPHLSVTGWRDPQLTTWPGEKQRTSSDIPQSPLYGIVSGGIVGQAPAIFVYTVNPTDLRQWTYIGLLVNVGLNFHPSRWSGDFGVNWEVGNLTTLTNDAGDSRDFAVMGVEGCLRSESSLWTTPGSARHRRQARSQLWMSIKTRNDTAGCHGALAEYAFAGYFDHGCLYAANSFWDPQTSQRIVYGWVTEEDLPDEPRHRQGWSGMISIPRVMHLMTIYRVTQARTSQLESITSIEAVPDTSGTGTFTIHTLGISPDPRLSLLRDGAQKRQLPPSSLSAPLHAQSEHYLTLASARWELEAEISVRQPCERVGIEIAHTAEFTHCTTLAWNPATESFTVHRPPLEDTEINHGYESASHTLFTRVNQQGDEVEETLQIHAFFDKSVLEVFVNSRTVISTRIYHPSGQCFGIRFFAERNSSQPGDEPALLLRADAWDGLGTRRESAVMNHANNHRNTPLQQQP</sequence>
<dbReference type="GO" id="GO:0005737">
    <property type="term" value="C:cytoplasm"/>
    <property type="evidence" value="ECO:0007669"/>
    <property type="project" value="TreeGrafter"/>
</dbReference>
<dbReference type="InterPro" id="IPR013320">
    <property type="entry name" value="ConA-like_dom_sf"/>
</dbReference>
<dbReference type="CDD" id="cd18621">
    <property type="entry name" value="GH32_XdINV-like"/>
    <property type="match status" value="1"/>
</dbReference>
<dbReference type="Gene3D" id="2.115.10.20">
    <property type="entry name" value="Glycosyl hydrolase domain, family 43"/>
    <property type="match status" value="1"/>
</dbReference>
<evidence type="ECO:0000256" key="3">
    <source>
        <dbReference type="ARBA" id="ARBA00022801"/>
    </source>
</evidence>
<accession>A0A9W9LN15</accession>
<reference evidence="8" key="1">
    <citation type="submission" date="2022-11" db="EMBL/GenBank/DDBJ databases">
        <authorList>
            <person name="Petersen C."/>
        </authorList>
    </citation>
    <scope>NUCLEOTIDE SEQUENCE</scope>
    <source>
        <strain evidence="8">IBT 26290</strain>
    </source>
</reference>
<dbReference type="SMART" id="SM00640">
    <property type="entry name" value="Glyco_32"/>
    <property type="match status" value="1"/>
</dbReference>
<dbReference type="PANTHER" id="PTHR42800:SF3">
    <property type="entry name" value="GLYCOSYL HYDROLASE FAMILY 32 N-TERMINAL DOMAIN-CONTAINING PROTEIN"/>
    <property type="match status" value="1"/>
</dbReference>
<dbReference type="Pfam" id="PF00251">
    <property type="entry name" value="Glyco_hydro_32N"/>
    <property type="match status" value="1"/>
</dbReference>
<dbReference type="GeneID" id="81426562"/>
<dbReference type="Proteomes" id="UP001149163">
    <property type="component" value="Unassembled WGS sequence"/>
</dbReference>
<feature type="domain" description="Glycosyl hydrolase family 32 C-terminal" evidence="7">
    <location>
        <begin position="465"/>
        <end position="597"/>
    </location>
</feature>
<dbReference type="GO" id="GO:0005987">
    <property type="term" value="P:sucrose catabolic process"/>
    <property type="evidence" value="ECO:0007669"/>
    <property type="project" value="TreeGrafter"/>
</dbReference>
<dbReference type="Pfam" id="PF08244">
    <property type="entry name" value="Glyco_hydro_32C"/>
    <property type="match status" value="1"/>
</dbReference>
<dbReference type="AlphaFoldDB" id="A0A9W9LN15"/>
<dbReference type="InterPro" id="IPR013148">
    <property type="entry name" value="Glyco_hydro_32_N"/>
</dbReference>
<evidence type="ECO:0000259" key="6">
    <source>
        <dbReference type="Pfam" id="PF00251"/>
    </source>
</evidence>
<evidence type="ECO:0000256" key="2">
    <source>
        <dbReference type="ARBA" id="ARBA00022729"/>
    </source>
</evidence>
<protein>
    <submittedName>
        <fullName evidence="8">Uncharacterized protein</fullName>
    </submittedName>
</protein>
<gene>
    <name evidence="8" type="ORF">N7482_005261</name>
</gene>
<keyword evidence="3 5" id="KW-0378">Hydrolase</keyword>
<evidence type="ECO:0000256" key="5">
    <source>
        <dbReference type="RuleBase" id="RU362110"/>
    </source>
</evidence>
<dbReference type="OrthoDB" id="202537at2759"/>
<dbReference type="InterPro" id="IPR023296">
    <property type="entry name" value="Glyco_hydro_beta-prop_sf"/>
</dbReference>
<dbReference type="SUPFAM" id="SSF49899">
    <property type="entry name" value="Concanavalin A-like lectins/glucanases"/>
    <property type="match status" value="1"/>
</dbReference>
<name>A0A9W9LN15_9EURO</name>